<sequence length="325" mass="33987">MNISYPVPRTTTSAFVVAVDRAPTELSSIVPWRVSGPHRRNAVALLGSSVLELEAYRTAQSPWRRMDLDADHLKQVRKARHHVVIHSTAPVYGQPEVAQAVRAVARGVAEAYQGTIADPLTGGVVDHCPGCPGERRLFRIGDDWLGWAVESHDGETACDASGTGRCTCLRVTSRGLRRFGMPEIVFAGGACAHSLCAVTVVRAVAEKLLAGHLKWVAANPGSWLRTLPDRLTIDRTEIAIVSGASGSGASGAGVSGAGASVAGGAGDGEPLRVRLSRRAADNGCLRVGLRGGVRNGLEAGLRAGRRPGTGPGDRPVRRGSGPLVA</sequence>
<comment type="caution">
    <text evidence="2">The sequence shown here is derived from an EMBL/GenBank/DDBJ whole genome shotgun (WGS) entry which is preliminary data.</text>
</comment>
<gene>
    <name evidence="2" type="ORF">JOL79_15200</name>
</gene>
<proteinExistence type="predicted"/>
<name>A0A941AIH1_9ACTN</name>
<keyword evidence="3" id="KW-1185">Reference proteome</keyword>
<accession>A0A941AIH1</accession>
<dbReference type="RefSeq" id="WP_210156455.1">
    <property type="nucleotide sequence ID" value="NZ_JAFCNB010000007.1"/>
</dbReference>
<evidence type="ECO:0000313" key="3">
    <source>
        <dbReference type="Proteomes" id="UP000674234"/>
    </source>
</evidence>
<feature type="compositionally biased region" description="Low complexity" evidence="1">
    <location>
        <begin position="298"/>
        <end position="308"/>
    </location>
</feature>
<feature type="region of interest" description="Disordered" evidence="1">
    <location>
        <begin position="298"/>
        <end position="325"/>
    </location>
</feature>
<dbReference type="EMBL" id="JAFCNB010000007">
    <property type="protein sequence ID" value="MBP2705161.1"/>
    <property type="molecule type" value="Genomic_DNA"/>
</dbReference>
<dbReference type="Proteomes" id="UP000674234">
    <property type="component" value="Unassembled WGS sequence"/>
</dbReference>
<evidence type="ECO:0000256" key="1">
    <source>
        <dbReference type="SAM" id="MobiDB-lite"/>
    </source>
</evidence>
<evidence type="ECO:0000313" key="2">
    <source>
        <dbReference type="EMBL" id="MBP2705161.1"/>
    </source>
</evidence>
<organism evidence="2 3">
    <name type="scientific">Microbispora oryzae</name>
    <dbReference type="NCBI Taxonomy" id="2806554"/>
    <lineage>
        <taxon>Bacteria</taxon>
        <taxon>Bacillati</taxon>
        <taxon>Actinomycetota</taxon>
        <taxon>Actinomycetes</taxon>
        <taxon>Streptosporangiales</taxon>
        <taxon>Streptosporangiaceae</taxon>
        <taxon>Microbispora</taxon>
    </lineage>
</organism>
<dbReference type="AlphaFoldDB" id="A0A941AIH1"/>
<protein>
    <submittedName>
        <fullName evidence="2">Uncharacterized protein</fullName>
    </submittedName>
</protein>
<reference evidence="2" key="1">
    <citation type="submission" date="2021-02" db="EMBL/GenBank/DDBJ databases">
        <title>Draft genome sequence of Microbispora sp. RL4-1S isolated from rice leaves in Thailand.</title>
        <authorList>
            <person name="Muangham S."/>
            <person name="Duangmal K."/>
        </authorList>
    </citation>
    <scope>NUCLEOTIDE SEQUENCE</scope>
    <source>
        <strain evidence="2">RL4-1S</strain>
    </source>
</reference>